<dbReference type="EMBL" id="BMML01000012">
    <property type="protein sequence ID" value="GGN21963.1"/>
    <property type="molecule type" value="Genomic_DNA"/>
</dbReference>
<gene>
    <name evidence="1" type="ORF">GCM10011578_053450</name>
</gene>
<organism evidence="1 2">
    <name type="scientific">Streptomyces fuscichromogenes</name>
    <dbReference type="NCBI Taxonomy" id="1324013"/>
    <lineage>
        <taxon>Bacteria</taxon>
        <taxon>Bacillati</taxon>
        <taxon>Actinomycetota</taxon>
        <taxon>Actinomycetes</taxon>
        <taxon>Kitasatosporales</taxon>
        <taxon>Streptomycetaceae</taxon>
        <taxon>Streptomyces</taxon>
    </lineage>
</organism>
<dbReference type="Proteomes" id="UP000653411">
    <property type="component" value="Unassembled WGS sequence"/>
</dbReference>
<name>A0A917XG88_9ACTN</name>
<evidence type="ECO:0000313" key="2">
    <source>
        <dbReference type="Proteomes" id="UP000653411"/>
    </source>
</evidence>
<reference evidence="1" key="2">
    <citation type="submission" date="2020-09" db="EMBL/GenBank/DDBJ databases">
        <authorList>
            <person name="Sun Q."/>
            <person name="Zhou Y."/>
        </authorList>
    </citation>
    <scope>NUCLEOTIDE SEQUENCE</scope>
    <source>
        <strain evidence="1">CGMCC 4.7110</strain>
    </source>
</reference>
<sequence>MLVAVDVRGGPTMADGCGSWKVPLWSIANRASVRGPGGAGAELRCAEPFSLFTGLRLATCAVGDCAGGATPNPVVHFK</sequence>
<protein>
    <submittedName>
        <fullName evidence="1">Uncharacterized protein</fullName>
    </submittedName>
</protein>
<comment type="caution">
    <text evidence="1">The sequence shown here is derived from an EMBL/GenBank/DDBJ whole genome shotgun (WGS) entry which is preliminary data.</text>
</comment>
<proteinExistence type="predicted"/>
<dbReference type="AlphaFoldDB" id="A0A917XG88"/>
<accession>A0A917XG88</accession>
<keyword evidence="2" id="KW-1185">Reference proteome</keyword>
<reference evidence="1" key="1">
    <citation type="journal article" date="2014" name="Int. J. Syst. Evol. Microbiol.">
        <title>Complete genome sequence of Corynebacterium casei LMG S-19264T (=DSM 44701T), isolated from a smear-ripened cheese.</title>
        <authorList>
            <consortium name="US DOE Joint Genome Institute (JGI-PGF)"/>
            <person name="Walter F."/>
            <person name="Albersmeier A."/>
            <person name="Kalinowski J."/>
            <person name="Ruckert C."/>
        </authorList>
    </citation>
    <scope>NUCLEOTIDE SEQUENCE</scope>
    <source>
        <strain evidence="1">CGMCC 4.7110</strain>
    </source>
</reference>
<evidence type="ECO:0000313" key="1">
    <source>
        <dbReference type="EMBL" id="GGN21963.1"/>
    </source>
</evidence>